<name>A0A367VFD0_9PROT</name>
<evidence type="ECO:0000313" key="4">
    <source>
        <dbReference type="Proteomes" id="UP000253061"/>
    </source>
</evidence>
<keyword evidence="1" id="KW-0732">Signal</keyword>
<dbReference type="InterPro" id="IPR024519">
    <property type="entry name" value="IAT_beta"/>
</dbReference>
<reference evidence="3 4" key="1">
    <citation type="submission" date="2014-07" db="EMBL/GenBank/DDBJ databases">
        <title>Draft genome sequence of Thalassospira profundimaris R8-17.</title>
        <authorList>
            <person name="Lai Q."/>
            <person name="Shao Z."/>
        </authorList>
    </citation>
    <scope>NUCLEOTIDE SEQUENCE [LARGE SCALE GENOMIC DNA]</scope>
    <source>
        <strain evidence="3 4">R8-17</strain>
    </source>
</reference>
<accession>A0A367VFD0</accession>
<proteinExistence type="predicted"/>
<organism evidence="3 4">
    <name type="scientific">Thalassospira profundimaris</name>
    <dbReference type="NCBI Taxonomy" id="502049"/>
    <lineage>
        <taxon>Bacteria</taxon>
        <taxon>Pseudomonadati</taxon>
        <taxon>Pseudomonadota</taxon>
        <taxon>Alphaproteobacteria</taxon>
        <taxon>Rhodospirillales</taxon>
        <taxon>Thalassospiraceae</taxon>
        <taxon>Thalassospira</taxon>
    </lineage>
</organism>
<sequence length="553" mass="58636">MHVTRSIRSIALCAPFLLASTLGNAETAPTGPKWGSHIDLEGKGGTDRNLGETDLFIPLWQDEDTLTFTSLRARMDDNNSHEGNFGLGIRQMLDSGWNIGGYGYFDRRHSPYGNKFNQLTFGAEALSLDWDFRANAYVPIGTTQYFEDSLSTVDVSGTTLMYNQGEERALRGFDGEIGWRIPLFEADAGQQLRAYAGGYRFTEDDVDTVQGPRGRLDLTFDEVPFLWEGSRFSLGAEIQHDSPRGTQGFASFRLRIPLQGFGDTPKPRLSAMERRMTDPIIRDIDVVSQAGQFSEATEITQTADGETITVLNSNSTSAANFATDIANAGANSTVILSGNYTAINSVTTVQNGQTIVGGGELDIKTPTGRSVTVTIPDASISGTGSNGGAGGGARLFNMADNSSLVGVTANVNTTGSAYIVHIEGKQNVTIRNNNLTTQNGTSTAGAIIIRDSQDVTIKNNVSSVTSNANGARFLAIIGNNSNISIDDNKLSVSGAGFDKRFVFFANSSTINNLSGTGNTTNNLNPCGDGGGTLPTVTGSVTVDGTAVDGSACP</sequence>
<comment type="caution">
    <text evidence="3">The sequence shown here is derived from an EMBL/GenBank/DDBJ whole genome shotgun (WGS) entry which is preliminary data.</text>
</comment>
<evidence type="ECO:0000259" key="2">
    <source>
        <dbReference type="Pfam" id="PF11924"/>
    </source>
</evidence>
<feature type="domain" description="Inverse autotransporter beta-domain" evidence="2">
    <location>
        <begin position="46"/>
        <end position="207"/>
    </location>
</feature>
<dbReference type="InterPro" id="IPR011050">
    <property type="entry name" value="Pectin_lyase_fold/virulence"/>
</dbReference>
<dbReference type="EMBL" id="JPWB01000003">
    <property type="protein sequence ID" value="RCK22960.1"/>
    <property type="molecule type" value="Genomic_DNA"/>
</dbReference>
<evidence type="ECO:0000313" key="3">
    <source>
        <dbReference type="EMBL" id="RCK22960.1"/>
    </source>
</evidence>
<protein>
    <recommendedName>
        <fullName evidence="2">Inverse autotransporter beta-domain domain-containing protein</fullName>
    </recommendedName>
</protein>
<dbReference type="InterPro" id="IPR038177">
    <property type="entry name" value="IAT_beta_sf"/>
</dbReference>
<feature type="chain" id="PRO_5016605126" description="Inverse autotransporter beta-domain domain-containing protein" evidence="1">
    <location>
        <begin position="26"/>
        <end position="553"/>
    </location>
</feature>
<evidence type="ECO:0000256" key="1">
    <source>
        <dbReference type="SAM" id="SignalP"/>
    </source>
</evidence>
<gene>
    <name evidence="3" type="ORF">TH6_07855</name>
</gene>
<dbReference type="SUPFAM" id="SSF51126">
    <property type="entry name" value="Pectin lyase-like"/>
    <property type="match status" value="1"/>
</dbReference>
<dbReference type="Proteomes" id="UP000253061">
    <property type="component" value="Unassembled WGS sequence"/>
</dbReference>
<dbReference type="Gene3D" id="2.40.160.160">
    <property type="entry name" value="Inverse autotransporter, beta-domain"/>
    <property type="match status" value="1"/>
</dbReference>
<feature type="signal peptide" evidence="1">
    <location>
        <begin position="1"/>
        <end position="25"/>
    </location>
</feature>
<dbReference type="RefSeq" id="WP_062955358.1">
    <property type="nucleotide sequence ID" value="NZ_JPWB01000003.1"/>
</dbReference>
<dbReference type="Pfam" id="PF11924">
    <property type="entry name" value="IAT_beta"/>
    <property type="match status" value="1"/>
</dbReference>
<dbReference type="AlphaFoldDB" id="A0A367VFD0"/>